<evidence type="ECO:0000256" key="1">
    <source>
        <dbReference type="SAM" id="MobiDB-lite"/>
    </source>
</evidence>
<evidence type="ECO:0000259" key="2">
    <source>
        <dbReference type="Pfam" id="PF14530"/>
    </source>
</evidence>
<name>A0A7T4EDS0_9CORY</name>
<dbReference type="EMBL" id="CP066007">
    <property type="protein sequence ID" value="QQB45518.1"/>
    <property type="molecule type" value="Genomic_DNA"/>
</dbReference>
<dbReference type="Gene3D" id="1.20.1260.10">
    <property type="match status" value="1"/>
</dbReference>
<sequence>MLAGATGGCSAFQGPQPDRTLVGLEHNAVAIAGSEELSDAQAQVWRDQAATLHAEAERLCGMTKDGSLPPSCVYSIDPVSGQIDAQSQRTLKTLTPGDKDGDAASSEYTIDPESCAASSSGPRVAGKRAATLETVLDAMIASLSEADKTSQPLIADQYVAASLAAPQIPSLDLTAEGENDLVTHILNQLPTARGCDADFSANLSQADKQAVEEALGWQEASQYGLTTAAAYADPTIGNLMVAASKEHGLVEHALQTLVPQASTASAPGYATPTVTPTDPTSALQYAVLDGVQSTRMWRELAARAEDPAWREFCVRAAGQAALRSLPLVQAAGLSVEDAGLVETHP</sequence>
<feature type="region of interest" description="Disordered" evidence="1">
    <location>
        <begin position="92"/>
        <end position="123"/>
    </location>
</feature>
<accession>A0A7T4EDS0</accession>
<dbReference type="Pfam" id="PF14530">
    <property type="entry name" value="DUF4439"/>
    <property type="match status" value="1"/>
</dbReference>
<reference evidence="3 4" key="1">
    <citation type="submission" date="2020-12" db="EMBL/GenBank/DDBJ databases">
        <title>FDA dAtabase for Regulatory Grade micrObial Sequences (FDA-ARGOS): Supporting development and validation of Infectious Disease Dx tests.</title>
        <authorList>
            <person name="Sproer C."/>
            <person name="Gronow S."/>
            <person name="Severitt S."/>
            <person name="Schroder I."/>
            <person name="Tallon L."/>
            <person name="Sadzewicz L."/>
            <person name="Zhao X."/>
            <person name="Boylan J."/>
            <person name="Ott S."/>
            <person name="Bowen H."/>
            <person name="Vavikolanu K."/>
            <person name="Mehta A."/>
            <person name="Aluvathingal J."/>
            <person name="Nadendla S."/>
            <person name="Lowell S."/>
            <person name="Myers T."/>
            <person name="Yan Y."/>
            <person name="Sichtig H."/>
        </authorList>
    </citation>
    <scope>NUCLEOTIDE SEQUENCE [LARGE SCALE GENOMIC DNA]</scope>
    <source>
        <strain evidence="3 4">FDAARGOS_1053</strain>
    </source>
</reference>
<evidence type="ECO:0000313" key="4">
    <source>
        <dbReference type="Proteomes" id="UP000596145"/>
    </source>
</evidence>
<dbReference type="InterPro" id="IPR009078">
    <property type="entry name" value="Ferritin-like_SF"/>
</dbReference>
<proteinExistence type="predicted"/>
<dbReference type="AlphaFoldDB" id="A0A7T4EDS0"/>
<dbReference type="GeneID" id="92760321"/>
<gene>
    <name evidence="3" type="ORF">I6I10_08310</name>
</gene>
<organism evidence="3 4">
    <name type="scientific">Corynebacterium glucuronolyticum</name>
    <dbReference type="NCBI Taxonomy" id="39791"/>
    <lineage>
        <taxon>Bacteria</taxon>
        <taxon>Bacillati</taxon>
        <taxon>Actinomycetota</taxon>
        <taxon>Actinomycetes</taxon>
        <taxon>Mycobacteriales</taxon>
        <taxon>Corynebacteriaceae</taxon>
        <taxon>Corynebacterium</taxon>
    </lineage>
</organism>
<feature type="domain" description="DUF4439" evidence="2">
    <location>
        <begin position="210"/>
        <end position="329"/>
    </location>
</feature>
<dbReference type="SUPFAM" id="SSF47240">
    <property type="entry name" value="Ferritin-like"/>
    <property type="match status" value="1"/>
</dbReference>
<evidence type="ECO:0000313" key="3">
    <source>
        <dbReference type="EMBL" id="QQB45518.1"/>
    </source>
</evidence>
<protein>
    <submittedName>
        <fullName evidence="3">DUF4439 domain-containing protein</fullName>
    </submittedName>
</protein>
<dbReference type="OrthoDB" id="4422420at2"/>
<dbReference type="InterPro" id="IPR012347">
    <property type="entry name" value="Ferritin-like"/>
</dbReference>
<dbReference type="Proteomes" id="UP000596145">
    <property type="component" value="Chromosome"/>
</dbReference>
<dbReference type="RefSeq" id="WP_005389649.1">
    <property type="nucleotide sequence ID" value="NZ_CP066007.1"/>
</dbReference>
<dbReference type="InterPro" id="IPR029447">
    <property type="entry name" value="DUF4439"/>
</dbReference>